<accession>A0A1M5ZNW8</accession>
<dbReference type="EMBL" id="QOVN01000008">
    <property type="protein sequence ID" value="RXG27277.1"/>
    <property type="molecule type" value="Genomic_DNA"/>
</dbReference>
<dbReference type="RefSeq" id="WP_072984965.1">
    <property type="nucleotide sequence ID" value="NZ_FQXT01000007.1"/>
</dbReference>
<reference evidence="4" key="2">
    <citation type="submission" date="2016-11" db="EMBL/GenBank/DDBJ databases">
        <authorList>
            <person name="Varghese N."/>
            <person name="Submissions S."/>
        </authorList>
    </citation>
    <scope>NUCLEOTIDE SEQUENCE [LARGE SCALE GENOMIC DNA]</scope>
    <source>
        <strain evidence="4">DSM 19859</strain>
    </source>
</reference>
<dbReference type="EMBL" id="FQXT01000007">
    <property type="protein sequence ID" value="SHI25819.1"/>
    <property type="molecule type" value="Genomic_DNA"/>
</dbReference>
<evidence type="ECO:0000313" key="4">
    <source>
        <dbReference type="Proteomes" id="UP000184240"/>
    </source>
</evidence>
<dbReference type="SUPFAM" id="SSF52266">
    <property type="entry name" value="SGNH hydrolase"/>
    <property type="match status" value="1"/>
</dbReference>
<dbReference type="Gene3D" id="3.40.50.1110">
    <property type="entry name" value="SGNH hydrolase"/>
    <property type="match status" value="1"/>
</dbReference>
<evidence type="ECO:0000313" key="5">
    <source>
        <dbReference type="Proteomes" id="UP000290037"/>
    </source>
</evidence>
<reference evidence="2 5" key="3">
    <citation type="submission" date="2018-07" db="EMBL/GenBank/DDBJ databases">
        <title>Leeuwenhoekiella genomics.</title>
        <authorList>
            <person name="Tahon G."/>
            <person name="Willems A."/>
        </authorList>
    </citation>
    <scope>NUCLEOTIDE SEQUENCE [LARGE SCALE GENOMIC DNA]</scope>
    <source>
        <strain evidence="2 5">LMG 24856</strain>
    </source>
</reference>
<dbReference type="Pfam" id="PF08885">
    <property type="entry name" value="GSCFA"/>
    <property type="match status" value="1"/>
</dbReference>
<dbReference type="GO" id="GO:0016788">
    <property type="term" value="F:hydrolase activity, acting on ester bonds"/>
    <property type="evidence" value="ECO:0007669"/>
    <property type="project" value="UniProtKB-ARBA"/>
</dbReference>
<dbReference type="InterPro" id="IPR036514">
    <property type="entry name" value="SGNH_hydro_sf"/>
</dbReference>
<dbReference type="Proteomes" id="UP000184240">
    <property type="component" value="Unassembled WGS sequence"/>
</dbReference>
<organism evidence="3 4">
    <name type="scientific">Leeuwenhoekiella palythoae</name>
    <dbReference type="NCBI Taxonomy" id="573501"/>
    <lineage>
        <taxon>Bacteria</taxon>
        <taxon>Pseudomonadati</taxon>
        <taxon>Bacteroidota</taxon>
        <taxon>Flavobacteriia</taxon>
        <taxon>Flavobacteriales</taxon>
        <taxon>Flavobacteriaceae</taxon>
        <taxon>Leeuwenhoekiella</taxon>
    </lineage>
</organism>
<evidence type="ECO:0000259" key="1">
    <source>
        <dbReference type="Pfam" id="PF08885"/>
    </source>
</evidence>
<protein>
    <submittedName>
        <fullName evidence="3">GSCFA family protein</fullName>
    </submittedName>
</protein>
<feature type="domain" description="GSCFA" evidence="1">
    <location>
        <begin position="21"/>
        <end position="257"/>
    </location>
</feature>
<reference evidence="3" key="1">
    <citation type="submission" date="2016-11" db="EMBL/GenBank/DDBJ databases">
        <authorList>
            <person name="Jaros S."/>
            <person name="Januszkiewicz K."/>
            <person name="Wedrychowicz H."/>
        </authorList>
    </citation>
    <scope>NUCLEOTIDE SEQUENCE [LARGE SCALE GENOMIC DNA]</scope>
    <source>
        <strain evidence="3">DSM 19859</strain>
    </source>
</reference>
<dbReference type="STRING" id="573501.SAMN04487999_3294"/>
<evidence type="ECO:0000313" key="3">
    <source>
        <dbReference type="EMBL" id="SHI25819.1"/>
    </source>
</evidence>
<sequence>MKLQTTIPLKPSGNPIDYHSRLFLVGSCFVENIGAKLEYYKFRTTINPFGILFHPEAIARFLEYAVSGKQLSEADLEETQGRFVSFDAHSVLSTSSAAETTKLLNEALVETKRQLAQASHIVITLGTAWGYQHLGQDKIVANCHKIPQKAFQKELASVEEIAAITRRMLSAIAKVNSQTEVIFTVSPVRHTKDGFVENQRSKAHLLAGMHQVLDESQHTAYFPSYELMMDELRDYRFYDRDLIHPNALAVDYIWERFSSVYFSEETQKTMQKVQEIQQGLAHKPFNPDSEAHQKFLNNLEAKKCALQTDFPHIQI</sequence>
<keyword evidence="5" id="KW-1185">Reference proteome</keyword>
<dbReference type="AlphaFoldDB" id="A0A1M5ZNW8"/>
<name>A0A1M5ZNW8_9FLAO</name>
<proteinExistence type="predicted"/>
<gene>
    <name evidence="2" type="ORF">DSM01_3087</name>
    <name evidence="3" type="ORF">SAMN04487999_3294</name>
</gene>
<dbReference type="Proteomes" id="UP000290037">
    <property type="component" value="Unassembled WGS sequence"/>
</dbReference>
<dbReference type="OrthoDB" id="9807687at2"/>
<dbReference type="InterPro" id="IPR014982">
    <property type="entry name" value="GSCFA"/>
</dbReference>
<evidence type="ECO:0000313" key="2">
    <source>
        <dbReference type="EMBL" id="RXG27277.1"/>
    </source>
</evidence>